<protein>
    <recommendedName>
        <fullName evidence="4">Outer membrane protein assembly factor BamA</fullName>
    </recommendedName>
</protein>
<dbReference type="STRING" id="477680.SAMN05421788_1126"/>
<accession>A0A1N7RD98</accession>
<evidence type="ECO:0000256" key="1">
    <source>
        <dbReference type="SAM" id="SignalP"/>
    </source>
</evidence>
<dbReference type="Pfam" id="PF18939">
    <property type="entry name" value="DUF5686"/>
    <property type="match status" value="1"/>
</dbReference>
<evidence type="ECO:0008006" key="4">
    <source>
        <dbReference type="Google" id="ProtNLM"/>
    </source>
</evidence>
<dbReference type="OrthoDB" id="983143at2"/>
<feature type="chain" id="PRO_5012116979" description="Outer membrane protein assembly factor BamA" evidence="1">
    <location>
        <begin position="20"/>
        <end position="728"/>
    </location>
</feature>
<proteinExistence type="predicted"/>
<gene>
    <name evidence="2" type="ORF">SAMN05421788_1126</name>
</gene>
<dbReference type="AlphaFoldDB" id="A0A1N7RD98"/>
<dbReference type="Proteomes" id="UP000186917">
    <property type="component" value="Unassembled WGS sequence"/>
</dbReference>
<organism evidence="2 3">
    <name type="scientific">Filimonas lacunae</name>
    <dbReference type="NCBI Taxonomy" id="477680"/>
    <lineage>
        <taxon>Bacteria</taxon>
        <taxon>Pseudomonadati</taxon>
        <taxon>Bacteroidota</taxon>
        <taxon>Chitinophagia</taxon>
        <taxon>Chitinophagales</taxon>
        <taxon>Chitinophagaceae</taxon>
        <taxon>Filimonas</taxon>
    </lineage>
</organism>
<keyword evidence="1" id="KW-0732">Signal</keyword>
<keyword evidence="3" id="KW-1185">Reference proteome</keyword>
<dbReference type="RefSeq" id="WP_076382090.1">
    <property type="nucleotide sequence ID" value="NZ_AP017422.1"/>
</dbReference>
<evidence type="ECO:0000313" key="3">
    <source>
        <dbReference type="Proteomes" id="UP000186917"/>
    </source>
</evidence>
<name>A0A1N7RD98_9BACT</name>
<sequence>MKPISLLCLLLFFSLPLFAQQHADSAYSVIANAIQKRPVYEKELTRFQDQIYIEGHLQLRDYPDRFLGHPVYLGGDSGKPVNIYTVQTMAIHSMDGPEKYKVQVLSSTVTGDGSAYGFSYPQLFSFYQPVVKVGDNLSLRGFLSPLADNAFQHYRFRLDSVYNAGNIKVFRIAVTPHKKYEPLFSGHIDIMDGSWRIYAVHFQLLKQQQMQILDTLNIEQQYGLQDSVWVVKRVKLTPTVKLLGFDTRGSFVQVHRYNLHPAFEPGYFNNVVLAFDTTTNKKSLPYWDTARALIVQSDGLTDYHINDSLQGQSRRAYYLDSMDRIRNNPSWFSLFITGETFSRARKKRYISMPGIIDMVNYNTVEGWVVNIAPETRKYWNNGTYLNLLTNVRYGFSNRHFNAHIAGVYRFYRSLSAVRFSVGQRVLQFNNDQPITPRVNTINSLLYRSNFMKLYQARFASLGYDYDPGKFFAIKGTVDYQQRTPLVNTSFSSIGHPKGKDFTPNYPVELTDTSMVKNNALSATILLRWQPGTRYVQLPDRKASIGSPYPAFELSYTHGIPNLLGSDVNYGKWYLSATQSIDLKMKGVFSYKVFGGGFASRKKVFLPDYQHFSGNDGLFNSNYLGTLLMASFYKYSTTASVYGGASVEWHLNGLLSNKVPLLRKLNWFFIIGGNSLVLEGGNDYADIFFSIENIFKLVRIDFVQSFRSNSINRSGIKLNIPLVIGKREP</sequence>
<reference evidence="3" key="1">
    <citation type="submission" date="2017-01" db="EMBL/GenBank/DDBJ databases">
        <authorList>
            <person name="Varghese N."/>
            <person name="Submissions S."/>
        </authorList>
    </citation>
    <scope>NUCLEOTIDE SEQUENCE [LARGE SCALE GENOMIC DNA]</scope>
    <source>
        <strain evidence="3">DSM 21054</strain>
    </source>
</reference>
<dbReference type="EMBL" id="FTOR01000012">
    <property type="protein sequence ID" value="SIT33022.1"/>
    <property type="molecule type" value="Genomic_DNA"/>
</dbReference>
<dbReference type="InterPro" id="IPR043741">
    <property type="entry name" value="DUF5686"/>
</dbReference>
<evidence type="ECO:0000313" key="2">
    <source>
        <dbReference type="EMBL" id="SIT33022.1"/>
    </source>
</evidence>
<feature type="signal peptide" evidence="1">
    <location>
        <begin position="1"/>
        <end position="19"/>
    </location>
</feature>